<dbReference type="Proteomes" id="UP000046067">
    <property type="component" value="Unassembled WGS sequence"/>
</dbReference>
<reference evidence="1 2" key="1">
    <citation type="submission" date="2015-07" db="EMBL/GenBank/DDBJ databases">
        <authorList>
            <consortium name="Pathogen Informatics"/>
        </authorList>
    </citation>
    <scope>NUCLEOTIDE SEQUENCE [LARGE SCALE GENOMIC DNA]</scope>
    <source>
        <strain evidence="1 2">A325</strain>
    </source>
</reference>
<protein>
    <submittedName>
        <fullName evidence="1">Uncharacterized protein</fullName>
    </submittedName>
</protein>
<organism evidence="1 2">
    <name type="scientific">Vibrio cholerae</name>
    <dbReference type="NCBI Taxonomy" id="666"/>
    <lineage>
        <taxon>Bacteria</taxon>
        <taxon>Pseudomonadati</taxon>
        <taxon>Pseudomonadota</taxon>
        <taxon>Gammaproteobacteria</taxon>
        <taxon>Vibrionales</taxon>
        <taxon>Vibrionaceae</taxon>
        <taxon>Vibrio</taxon>
    </lineage>
</organism>
<evidence type="ECO:0000313" key="1">
    <source>
        <dbReference type="EMBL" id="CSC77167.1"/>
    </source>
</evidence>
<accession>A0A655ZMU0</accession>
<evidence type="ECO:0000313" key="2">
    <source>
        <dbReference type="Proteomes" id="UP000046067"/>
    </source>
</evidence>
<sequence length="85" mass="9567">MATTDFMGNVQLMRDQPCAHTAQATHWAFVLLILIGKSAITQHEVVHAIDLTGKQLVLRFIKTNLVTEENFTQRDTAFFGIHSRA</sequence>
<dbReference type="EMBL" id="CWQJ01000032">
    <property type="protein sequence ID" value="CSC77167.1"/>
    <property type="molecule type" value="Genomic_DNA"/>
</dbReference>
<gene>
    <name evidence="1" type="ORF">ERS013201_03512</name>
</gene>
<dbReference type="AlphaFoldDB" id="A0A655ZMU0"/>
<name>A0A655ZMU0_VIBCL</name>
<proteinExistence type="predicted"/>